<evidence type="ECO:0000256" key="5">
    <source>
        <dbReference type="SAM" id="MobiDB-lite"/>
    </source>
</evidence>
<dbReference type="Pfam" id="PF03619">
    <property type="entry name" value="Solute_trans_a"/>
    <property type="match status" value="1"/>
</dbReference>
<dbReference type="PANTHER" id="PTHR23423">
    <property type="entry name" value="ORGANIC SOLUTE TRANSPORTER-RELATED"/>
    <property type="match status" value="1"/>
</dbReference>
<dbReference type="EMBL" id="JAATJU010022031">
    <property type="protein sequence ID" value="KAH0512256.1"/>
    <property type="molecule type" value="Genomic_DNA"/>
</dbReference>
<evidence type="ECO:0000256" key="3">
    <source>
        <dbReference type="ARBA" id="ARBA00022989"/>
    </source>
</evidence>
<organism evidence="7 8">
    <name type="scientific">Microtus ochrogaster</name>
    <name type="common">Prairie vole</name>
    <dbReference type="NCBI Taxonomy" id="79684"/>
    <lineage>
        <taxon>Eukaryota</taxon>
        <taxon>Metazoa</taxon>
        <taxon>Chordata</taxon>
        <taxon>Craniata</taxon>
        <taxon>Vertebrata</taxon>
        <taxon>Euteleostomi</taxon>
        <taxon>Mammalia</taxon>
        <taxon>Eutheria</taxon>
        <taxon>Euarchontoglires</taxon>
        <taxon>Glires</taxon>
        <taxon>Rodentia</taxon>
        <taxon>Myomorpha</taxon>
        <taxon>Muroidea</taxon>
        <taxon>Cricetidae</taxon>
        <taxon>Arvicolinae</taxon>
        <taxon>Microtus</taxon>
    </lineage>
</organism>
<gene>
    <name evidence="7" type="ORF">LTLLF_145795</name>
</gene>
<dbReference type="GO" id="GO:0016020">
    <property type="term" value="C:membrane"/>
    <property type="evidence" value="ECO:0007669"/>
    <property type="project" value="UniProtKB-SubCell"/>
</dbReference>
<keyword evidence="4 6" id="KW-0472">Membrane</keyword>
<feature type="compositionally biased region" description="Polar residues" evidence="5">
    <location>
        <begin position="224"/>
        <end position="235"/>
    </location>
</feature>
<feature type="region of interest" description="Disordered" evidence="5">
    <location>
        <begin position="145"/>
        <end position="183"/>
    </location>
</feature>
<dbReference type="InterPro" id="IPR005178">
    <property type="entry name" value="Ostalpha/TMEM184C"/>
</dbReference>
<feature type="transmembrane region" description="Helical" evidence="6">
    <location>
        <begin position="17"/>
        <end position="37"/>
    </location>
</feature>
<feature type="compositionally biased region" description="Acidic residues" evidence="5">
    <location>
        <begin position="236"/>
        <end position="245"/>
    </location>
</feature>
<evidence type="ECO:0000256" key="4">
    <source>
        <dbReference type="ARBA" id="ARBA00023136"/>
    </source>
</evidence>
<evidence type="ECO:0000313" key="8">
    <source>
        <dbReference type="Proteomes" id="UP000710432"/>
    </source>
</evidence>
<feature type="compositionally biased region" description="Low complexity" evidence="5">
    <location>
        <begin position="167"/>
        <end position="182"/>
    </location>
</feature>
<dbReference type="AlphaFoldDB" id="A0A8J6KWM3"/>
<comment type="caution">
    <text evidence="7">The sequence shown here is derived from an EMBL/GenBank/DDBJ whole genome shotgun (WGS) entry which is preliminary data.</text>
</comment>
<feature type="compositionally biased region" description="Basic and acidic residues" evidence="5">
    <location>
        <begin position="246"/>
        <end position="257"/>
    </location>
</feature>
<evidence type="ECO:0000256" key="2">
    <source>
        <dbReference type="ARBA" id="ARBA00022692"/>
    </source>
</evidence>
<protein>
    <submittedName>
        <fullName evidence="7">Transmembrane protein 184C</fullName>
    </submittedName>
</protein>
<feature type="compositionally biased region" description="Basic and acidic residues" evidence="5">
    <location>
        <begin position="145"/>
        <end position="155"/>
    </location>
</feature>
<evidence type="ECO:0000313" key="7">
    <source>
        <dbReference type="EMBL" id="KAH0512256.1"/>
    </source>
</evidence>
<reference evidence="7" key="1">
    <citation type="submission" date="2020-03" db="EMBL/GenBank/DDBJ databases">
        <title>Studies in the Genomics of Life Span.</title>
        <authorList>
            <person name="Glass D."/>
        </authorList>
    </citation>
    <scope>NUCLEOTIDE SEQUENCE</scope>
    <source>
        <strain evidence="7">LTLLF</strain>
        <tissue evidence="7">Muscle</tissue>
    </source>
</reference>
<sequence>MPCACNRNNWRRWIRPLLVLIYVISILVLVPFGVWELQKLKWLALKYPKIAIYVDTWRECYEAYVIYNFMIFLNNYLTIRFPNLVLHLEAKDQQQHFPPLCCCPPWAMGEMLLFRCKLGVLQYTVVRPITTVTALTMRGYPQKKCFPEDPEHTEHTSLLSSSPRDAGSPGSKSSSPQGQYQGFGHTITTQNAAATSKLCEVMIDIPDEQGPPDDAGQYPDFEDTVSSQDTLSADQLSEDAMNDIPDEQKKLLDTADS</sequence>
<proteinExistence type="predicted"/>
<keyword evidence="2 6" id="KW-0812">Transmembrane</keyword>
<dbReference type="SMART" id="SM01417">
    <property type="entry name" value="Solute_trans_a"/>
    <property type="match status" value="1"/>
</dbReference>
<comment type="subcellular location">
    <subcellularLocation>
        <location evidence="1">Membrane</location>
        <topology evidence="1">Multi-pass membrane protein</topology>
    </subcellularLocation>
</comment>
<keyword evidence="3 6" id="KW-1133">Transmembrane helix</keyword>
<accession>A0A8J6KWM3</accession>
<feature type="region of interest" description="Disordered" evidence="5">
    <location>
        <begin position="205"/>
        <end position="257"/>
    </location>
</feature>
<evidence type="ECO:0000256" key="1">
    <source>
        <dbReference type="ARBA" id="ARBA00004141"/>
    </source>
</evidence>
<evidence type="ECO:0000256" key="6">
    <source>
        <dbReference type="SAM" id="Phobius"/>
    </source>
</evidence>
<dbReference type="Proteomes" id="UP000710432">
    <property type="component" value="Unassembled WGS sequence"/>
</dbReference>
<name>A0A8J6KWM3_MICOH</name>